<dbReference type="InterPro" id="IPR037171">
    <property type="entry name" value="NagB/RpiA_transferase-like"/>
</dbReference>
<comment type="caution">
    <text evidence="6">The sequence shown here is derived from an EMBL/GenBank/DDBJ whole genome shotgun (WGS) entry which is preliminary data.</text>
</comment>
<dbReference type="AlphaFoldDB" id="A0A2T5IJE7"/>
<reference evidence="6 7" key="1">
    <citation type="submission" date="2018-04" db="EMBL/GenBank/DDBJ databases">
        <title>Genomic Encyclopedia of Archaeal and Bacterial Type Strains, Phase II (KMG-II): from individual species to whole genera.</title>
        <authorList>
            <person name="Goeker M."/>
        </authorList>
    </citation>
    <scope>NUCLEOTIDE SEQUENCE [LARGE SCALE GENOMIC DNA]</scope>
    <source>
        <strain evidence="6 7">DSM 18806</strain>
    </source>
</reference>
<dbReference type="RefSeq" id="WP_108032875.1">
    <property type="nucleotide sequence ID" value="NZ_QAOM01000011.1"/>
</dbReference>
<dbReference type="InterPro" id="IPR007324">
    <property type="entry name" value="Sugar-bd_dom_put"/>
</dbReference>
<comment type="similarity">
    <text evidence="1">Belongs to the SorC transcriptional regulatory family.</text>
</comment>
<evidence type="ECO:0000313" key="7">
    <source>
        <dbReference type="Proteomes" id="UP000244161"/>
    </source>
</evidence>
<name>A0A2T5IJE7_9LACT</name>
<dbReference type="CDD" id="cd00093">
    <property type="entry name" value="HTH_XRE"/>
    <property type="match status" value="1"/>
</dbReference>
<evidence type="ECO:0000256" key="1">
    <source>
        <dbReference type="ARBA" id="ARBA00010466"/>
    </source>
</evidence>
<dbReference type="PANTHER" id="PTHR34294:SF12">
    <property type="entry name" value="SUGAR-BINDING TRANSCRIPTIONAL REGULATOR"/>
    <property type="match status" value="1"/>
</dbReference>
<dbReference type="InterPro" id="IPR001387">
    <property type="entry name" value="Cro/C1-type_HTH"/>
</dbReference>
<dbReference type="GO" id="GO:0003677">
    <property type="term" value="F:DNA binding"/>
    <property type="evidence" value="ECO:0007669"/>
    <property type="project" value="UniProtKB-KW"/>
</dbReference>
<proteinExistence type="inferred from homology"/>
<keyword evidence="4" id="KW-0804">Transcription</keyword>
<keyword evidence="3 6" id="KW-0238">DNA-binding</keyword>
<dbReference type="InterPro" id="IPR036388">
    <property type="entry name" value="WH-like_DNA-bd_sf"/>
</dbReference>
<evidence type="ECO:0000259" key="5">
    <source>
        <dbReference type="PROSITE" id="PS50943"/>
    </source>
</evidence>
<dbReference type="PANTHER" id="PTHR34294">
    <property type="entry name" value="TRANSCRIPTIONAL REGULATOR-RELATED"/>
    <property type="match status" value="1"/>
</dbReference>
<dbReference type="EMBL" id="QAOM01000011">
    <property type="protein sequence ID" value="PTQ83964.1"/>
    <property type="molecule type" value="Genomic_DNA"/>
</dbReference>
<evidence type="ECO:0000313" key="6">
    <source>
        <dbReference type="EMBL" id="PTQ83964.1"/>
    </source>
</evidence>
<keyword evidence="7" id="KW-1185">Reference proteome</keyword>
<accession>A0A2T5IJE7</accession>
<keyword evidence="2" id="KW-0805">Transcription regulation</keyword>
<evidence type="ECO:0000256" key="2">
    <source>
        <dbReference type="ARBA" id="ARBA00023015"/>
    </source>
</evidence>
<dbReference type="Gene3D" id="3.40.50.1360">
    <property type="match status" value="1"/>
</dbReference>
<dbReference type="GO" id="GO:0030246">
    <property type="term" value="F:carbohydrate binding"/>
    <property type="evidence" value="ECO:0007669"/>
    <property type="project" value="InterPro"/>
</dbReference>
<organism evidence="6 7">
    <name type="scientific">Trichococcus patagoniensis</name>
    <dbReference type="NCBI Taxonomy" id="382641"/>
    <lineage>
        <taxon>Bacteria</taxon>
        <taxon>Bacillati</taxon>
        <taxon>Bacillota</taxon>
        <taxon>Bacilli</taxon>
        <taxon>Lactobacillales</taxon>
        <taxon>Carnobacteriaceae</taxon>
        <taxon>Trichococcus</taxon>
    </lineage>
</organism>
<gene>
    <name evidence="6" type="ORF">C8U37_11149</name>
</gene>
<dbReference type="Gene3D" id="1.10.10.10">
    <property type="entry name" value="Winged helix-like DNA-binding domain superfamily/Winged helix DNA-binding domain"/>
    <property type="match status" value="1"/>
</dbReference>
<evidence type="ECO:0000256" key="3">
    <source>
        <dbReference type="ARBA" id="ARBA00023125"/>
    </source>
</evidence>
<dbReference type="InterPro" id="IPR051054">
    <property type="entry name" value="SorC_transcr_regulators"/>
</dbReference>
<dbReference type="Proteomes" id="UP000244161">
    <property type="component" value="Unassembled WGS sequence"/>
</dbReference>
<dbReference type="PROSITE" id="PS50943">
    <property type="entry name" value="HTH_CROC1"/>
    <property type="match status" value="1"/>
</dbReference>
<dbReference type="OrthoDB" id="58802at2"/>
<evidence type="ECO:0000256" key="4">
    <source>
        <dbReference type="ARBA" id="ARBA00023163"/>
    </source>
</evidence>
<protein>
    <submittedName>
        <fullName evidence="6">DNA-binding transcriptional regulator LsrR (DeoR family)</fullName>
    </submittedName>
</protein>
<sequence length="313" mass="35000">MDQFEEKDFVRIATMYYEEGMTQAEIAKKIGVSRSLISKMLLDAKEAGIVEVFINSKSAFTVDLERKLEKRFALQRAIVIDTLEQEETEIDKMASRAAALYLQKISKNINNVGISWGKSLRGLVDHYPYTNQSDITVFPLIGGMGDDHVDIHSNQLCYDLARKMRGKSKYLYAPALVSNKRIKEELSNNSTIHAVIEESKLVDIALVGISSPYENSTMVKIGYINDQDIKELSDNNVVGDINSRFFDSEGKEVNCTINQNVMGINLHEIGQIATVMAIAYGENKYAAIEVALKHHLVDVIVTTDKIATKLLAN</sequence>
<feature type="domain" description="HTH cro/C1-type" evidence="5">
    <location>
        <begin position="18"/>
        <end position="40"/>
    </location>
</feature>
<dbReference type="Pfam" id="PF04198">
    <property type="entry name" value="Sugar-bind"/>
    <property type="match status" value="1"/>
</dbReference>
<dbReference type="SUPFAM" id="SSF100950">
    <property type="entry name" value="NagB/RpiA/CoA transferase-like"/>
    <property type="match status" value="1"/>
</dbReference>